<comment type="subcellular location">
    <subcellularLocation>
        <location evidence="1">Cell membrane</location>
        <topology evidence="1">Lipid-anchor</topology>
        <topology evidence="1">GPI-anchor</topology>
    </subcellularLocation>
</comment>
<evidence type="ECO:0000256" key="10">
    <source>
        <dbReference type="ARBA" id="ARBA00023288"/>
    </source>
</evidence>
<keyword evidence="4" id="KW-0336">GPI-anchor</keyword>
<dbReference type="GO" id="GO:0098552">
    <property type="term" value="C:side of membrane"/>
    <property type="evidence" value="ECO:0007669"/>
    <property type="project" value="UniProtKB-KW"/>
</dbReference>
<evidence type="ECO:0000256" key="6">
    <source>
        <dbReference type="ARBA" id="ARBA00022974"/>
    </source>
</evidence>
<dbReference type="GO" id="GO:0005576">
    <property type="term" value="C:extracellular region"/>
    <property type="evidence" value="ECO:0007669"/>
    <property type="project" value="TreeGrafter"/>
</dbReference>
<keyword evidence="7" id="KW-0472">Membrane</keyword>
<evidence type="ECO:0000313" key="12">
    <source>
        <dbReference type="Proteomes" id="UP000887563"/>
    </source>
</evidence>
<evidence type="ECO:0000256" key="1">
    <source>
        <dbReference type="ARBA" id="ARBA00004609"/>
    </source>
</evidence>
<evidence type="ECO:0000313" key="13">
    <source>
        <dbReference type="WBParaSite" id="Minc3s00567g14375"/>
    </source>
</evidence>
<sequence length="452" mass="53434">MTSIFPFLFGLTMGQSTCVFLKQKYPQFLLYNVPDEPRRASNLSICQSNTPTCCTSQMEEEFSLLTETEFNQNVKSQIRLIHQFFSYSATNFKNHFKEGFNNSMAALRKIFRRTYGQFYVQNKQNFSTPKSCLPQLIQIRHCGICTGGDPSFRPCAGLCQKVYHECINELLVLDGQWRILIDVLIEISSYLHVHNPYLVFRPLPAQISDAIMYYQERGEIISNQIIFRCFGENFEKLALREKRQNEETDREKERERKENNFDYCNYSDFNSFDKRRTKKLDYINFKTFNLKARRTKIAVEQFKDRLLNIRGMWHSFPRLICREGGIQAKPGEKCWNGGDFYFEDVQSKIRENATINGNNNATKTMLQIQKTVEYLVKQNEELFLLEAIRQRNVENNEKNSEDDKVINYWDEETNWDVERLEGSKVKRNRATTNKIYQINILLFSIFVIIIIY</sequence>
<dbReference type="Pfam" id="PF01153">
    <property type="entry name" value="Glypican"/>
    <property type="match status" value="2"/>
</dbReference>
<accession>A0A914LIZ7</accession>
<keyword evidence="3" id="KW-1003">Cell membrane</keyword>
<organism evidence="12 13">
    <name type="scientific">Meloidogyne incognita</name>
    <name type="common">Southern root-knot nematode worm</name>
    <name type="synonym">Oxyuris incognita</name>
    <dbReference type="NCBI Taxonomy" id="6306"/>
    <lineage>
        <taxon>Eukaryota</taxon>
        <taxon>Metazoa</taxon>
        <taxon>Ecdysozoa</taxon>
        <taxon>Nematoda</taxon>
        <taxon>Chromadorea</taxon>
        <taxon>Rhabditida</taxon>
        <taxon>Tylenchina</taxon>
        <taxon>Tylenchomorpha</taxon>
        <taxon>Tylenchoidea</taxon>
        <taxon>Meloidogynidae</taxon>
        <taxon>Meloidogyninae</taxon>
        <taxon>Meloidogyne</taxon>
        <taxon>Meloidogyne incognita group</taxon>
    </lineage>
</organism>
<dbReference type="GO" id="GO:0016477">
    <property type="term" value="P:cell migration"/>
    <property type="evidence" value="ECO:0007669"/>
    <property type="project" value="TreeGrafter"/>
</dbReference>
<evidence type="ECO:0000256" key="2">
    <source>
        <dbReference type="ARBA" id="ARBA00010260"/>
    </source>
</evidence>
<keyword evidence="6" id="KW-0654">Proteoglycan</keyword>
<protein>
    <submittedName>
        <fullName evidence="13">Uncharacterized protein</fullName>
    </submittedName>
</protein>
<keyword evidence="5" id="KW-0732">Signal</keyword>
<name>A0A914LIZ7_MELIC</name>
<dbReference type="Proteomes" id="UP000887563">
    <property type="component" value="Unplaced"/>
</dbReference>
<proteinExistence type="inferred from homology"/>
<evidence type="ECO:0000256" key="8">
    <source>
        <dbReference type="ARBA" id="ARBA00023180"/>
    </source>
</evidence>
<keyword evidence="9" id="KW-0357">Heparan sulfate</keyword>
<evidence type="ECO:0000256" key="5">
    <source>
        <dbReference type="ARBA" id="ARBA00022729"/>
    </source>
</evidence>
<dbReference type="GO" id="GO:0009966">
    <property type="term" value="P:regulation of signal transduction"/>
    <property type="evidence" value="ECO:0007669"/>
    <property type="project" value="InterPro"/>
</dbReference>
<evidence type="ECO:0000256" key="9">
    <source>
        <dbReference type="ARBA" id="ARBA00023207"/>
    </source>
</evidence>
<dbReference type="GO" id="GO:0005886">
    <property type="term" value="C:plasma membrane"/>
    <property type="evidence" value="ECO:0007669"/>
    <property type="project" value="UniProtKB-SubCell"/>
</dbReference>
<dbReference type="AlphaFoldDB" id="A0A914LIZ7"/>
<dbReference type="InterPro" id="IPR001863">
    <property type="entry name" value="Glypican"/>
</dbReference>
<dbReference type="WBParaSite" id="Minc3s00567g14375">
    <property type="protein sequence ID" value="Minc3s00567g14375"/>
    <property type="gene ID" value="Minc3s00567g14375"/>
</dbReference>
<dbReference type="PANTHER" id="PTHR10822:SF29">
    <property type="entry name" value="DIVISION ABNORMALLY DELAYED PROTEIN"/>
    <property type="match status" value="1"/>
</dbReference>
<keyword evidence="10" id="KW-0449">Lipoprotein</keyword>
<comment type="similarity">
    <text evidence="2 11">Belongs to the glypican family.</text>
</comment>
<evidence type="ECO:0000256" key="11">
    <source>
        <dbReference type="RuleBase" id="RU003518"/>
    </source>
</evidence>
<dbReference type="GO" id="GO:1905475">
    <property type="term" value="P:regulation of protein localization to membrane"/>
    <property type="evidence" value="ECO:0007669"/>
    <property type="project" value="TreeGrafter"/>
</dbReference>
<evidence type="ECO:0000256" key="4">
    <source>
        <dbReference type="ARBA" id="ARBA00022622"/>
    </source>
</evidence>
<dbReference type="GO" id="GO:0009986">
    <property type="term" value="C:cell surface"/>
    <property type="evidence" value="ECO:0007669"/>
    <property type="project" value="TreeGrafter"/>
</dbReference>
<reference evidence="13" key="1">
    <citation type="submission" date="2022-11" db="UniProtKB">
        <authorList>
            <consortium name="WormBaseParasite"/>
        </authorList>
    </citation>
    <scope>IDENTIFICATION</scope>
</reference>
<keyword evidence="12" id="KW-1185">Reference proteome</keyword>
<dbReference type="PANTHER" id="PTHR10822">
    <property type="entry name" value="GLYPICAN"/>
    <property type="match status" value="1"/>
</dbReference>
<evidence type="ECO:0000256" key="3">
    <source>
        <dbReference type="ARBA" id="ARBA00022475"/>
    </source>
</evidence>
<keyword evidence="8" id="KW-0325">Glycoprotein</keyword>
<evidence type="ECO:0000256" key="7">
    <source>
        <dbReference type="ARBA" id="ARBA00023136"/>
    </source>
</evidence>